<name>A0ABT8ZS14_9SPHN</name>
<keyword evidence="1" id="KW-0175">Coiled coil</keyword>
<reference evidence="2" key="1">
    <citation type="submission" date="2023-07" db="EMBL/GenBank/DDBJ databases">
        <title>Bacterial whole genome sequence for Sphingobium sp. HBC34.</title>
        <authorList>
            <person name="Le V."/>
            <person name="Ko S.-R."/>
            <person name="Ahn C.-Y."/>
            <person name="Oh H.-M."/>
        </authorList>
    </citation>
    <scope>NUCLEOTIDE SEQUENCE</scope>
    <source>
        <strain evidence="2">HBC34</strain>
    </source>
</reference>
<comment type="caution">
    <text evidence="2">The sequence shown here is derived from an EMBL/GenBank/DDBJ whole genome shotgun (WGS) entry which is preliminary data.</text>
</comment>
<proteinExistence type="predicted"/>
<feature type="coiled-coil region" evidence="1">
    <location>
        <begin position="1"/>
        <end position="35"/>
    </location>
</feature>
<dbReference type="RefSeq" id="WP_260591676.1">
    <property type="nucleotide sequence ID" value="NZ_JAUQOM010000012.1"/>
</dbReference>
<evidence type="ECO:0000256" key="1">
    <source>
        <dbReference type="SAM" id="Coils"/>
    </source>
</evidence>
<evidence type="ECO:0000313" key="3">
    <source>
        <dbReference type="Proteomes" id="UP001176471"/>
    </source>
</evidence>
<organism evidence="2 3">
    <name type="scientific">Sphingobium cyanobacteriorum</name>
    <dbReference type="NCBI Taxonomy" id="3063954"/>
    <lineage>
        <taxon>Bacteria</taxon>
        <taxon>Pseudomonadati</taxon>
        <taxon>Pseudomonadota</taxon>
        <taxon>Alphaproteobacteria</taxon>
        <taxon>Sphingomonadales</taxon>
        <taxon>Sphingomonadaceae</taxon>
        <taxon>Sphingobium</taxon>
    </lineage>
</organism>
<keyword evidence="3" id="KW-1185">Reference proteome</keyword>
<accession>A0ABT8ZS14</accession>
<protein>
    <submittedName>
        <fullName evidence="2">Uncharacterized protein</fullName>
    </submittedName>
</protein>
<dbReference type="Proteomes" id="UP001176471">
    <property type="component" value="Unassembled WGS sequence"/>
</dbReference>
<evidence type="ECO:0000313" key="2">
    <source>
        <dbReference type="EMBL" id="MDO7836888.1"/>
    </source>
</evidence>
<gene>
    <name evidence="2" type="ORF">Q4610_17720</name>
</gene>
<sequence>MNSEAIMARTIEEEMESLREEERRLASKKAQLVKRARDEAIKSVEKTGLLKLESRRLEALAGRIKSLGIEEVEKRLAA</sequence>
<dbReference type="EMBL" id="JAUQOM010000012">
    <property type="protein sequence ID" value="MDO7836888.1"/>
    <property type="molecule type" value="Genomic_DNA"/>
</dbReference>